<dbReference type="CDD" id="cd00827">
    <property type="entry name" value="init_cond_enzymes"/>
    <property type="match status" value="1"/>
</dbReference>
<feature type="domain" description="Beta-ketoacyl-[acyl-carrier-protein] synthase III C-terminal" evidence="4">
    <location>
        <begin position="253"/>
        <end position="343"/>
    </location>
</feature>
<evidence type="ECO:0000256" key="1">
    <source>
        <dbReference type="ARBA" id="ARBA00022490"/>
    </source>
</evidence>
<evidence type="ECO:0000313" key="7">
    <source>
        <dbReference type="Proteomes" id="UP000183015"/>
    </source>
</evidence>
<proteinExistence type="predicted"/>
<keyword evidence="1" id="KW-0963">Cytoplasm</keyword>
<keyword evidence="7" id="KW-1185">Reference proteome</keyword>
<dbReference type="GO" id="GO:0004315">
    <property type="term" value="F:3-oxoacyl-[acyl-carrier-protein] synthase activity"/>
    <property type="evidence" value="ECO:0007669"/>
    <property type="project" value="InterPro"/>
</dbReference>
<reference evidence="7" key="1">
    <citation type="submission" date="2016-10" db="EMBL/GenBank/DDBJ databases">
        <authorList>
            <person name="Varghese N."/>
        </authorList>
    </citation>
    <scope>NUCLEOTIDE SEQUENCE [LARGE SCALE GENOMIC DNA]</scope>
    <source>
        <strain evidence="7">DSM 45096 / BCRC 16803 / CGMCC 4.1857 / CIP 109030 / JCM 12277 / KCTC 19219 / NBRC 100920 / 33214</strain>
    </source>
</reference>
<keyword evidence="2" id="KW-0808">Transferase</keyword>
<evidence type="ECO:0000259" key="5">
    <source>
        <dbReference type="Pfam" id="PF08545"/>
    </source>
</evidence>
<dbReference type="AlphaFoldDB" id="A0A1H7I3U8"/>
<dbReference type="PANTHER" id="PTHR34069:SF2">
    <property type="entry name" value="BETA-KETOACYL-[ACYL-CARRIER-PROTEIN] SYNTHASE III"/>
    <property type="match status" value="1"/>
</dbReference>
<dbReference type="Gene3D" id="3.40.47.10">
    <property type="match status" value="2"/>
</dbReference>
<dbReference type="STRING" id="235985.SAMN05414137_102449"/>
<evidence type="ECO:0000313" key="6">
    <source>
        <dbReference type="EMBL" id="SEK56120.1"/>
    </source>
</evidence>
<dbReference type="GO" id="GO:0044550">
    <property type="term" value="P:secondary metabolite biosynthetic process"/>
    <property type="evidence" value="ECO:0007669"/>
    <property type="project" value="TreeGrafter"/>
</dbReference>
<dbReference type="GO" id="GO:0006633">
    <property type="term" value="P:fatty acid biosynthetic process"/>
    <property type="evidence" value="ECO:0007669"/>
    <property type="project" value="InterPro"/>
</dbReference>
<dbReference type="Pfam" id="PF08545">
    <property type="entry name" value="ACP_syn_III"/>
    <property type="match status" value="1"/>
</dbReference>
<dbReference type="RefSeq" id="WP_042443738.1">
    <property type="nucleotide sequence ID" value="NZ_BBPN01000005.1"/>
</dbReference>
<dbReference type="OrthoDB" id="7055207at2"/>
<dbReference type="InterPro" id="IPR013751">
    <property type="entry name" value="ACP_syn_III_N"/>
</dbReference>
<dbReference type="PANTHER" id="PTHR34069">
    <property type="entry name" value="3-OXOACYL-[ACYL-CARRIER-PROTEIN] SYNTHASE 3"/>
    <property type="match status" value="1"/>
</dbReference>
<dbReference type="EMBL" id="FOAZ01000002">
    <property type="protein sequence ID" value="SEK56120.1"/>
    <property type="molecule type" value="Genomic_DNA"/>
</dbReference>
<keyword evidence="3" id="KW-0012">Acyltransferase</keyword>
<dbReference type="InterPro" id="IPR013747">
    <property type="entry name" value="ACP_syn_III_C"/>
</dbReference>
<dbReference type="Proteomes" id="UP000183015">
    <property type="component" value="Unassembled WGS sequence"/>
</dbReference>
<organism evidence="6 7">
    <name type="scientific">Streptacidiphilus jiangxiensis</name>
    <dbReference type="NCBI Taxonomy" id="235985"/>
    <lineage>
        <taxon>Bacteria</taxon>
        <taxon>Bacillati</taxon>
        <taxon>Actinomycetota</taxon>
        <taxon>Actinomycetes</taxon>
        <taxon>Kitasatosporales</taxon>
        <taxon>Streptomycetaceae</taxon>
        <taxon>Streptacidiphilus</taxon>
    </lineage>
</organism>
<dbReference type="InterPro" id="IPR016039">
    <property type="entry name" value="Thiolase-like"/>
</dbReference>
<gene>
    <name evidence="6" type="ORF">SAMN05414137_102449</name>
</gene>
<dbReference type="Pfam" id="PF08541">
    <property type="entry name" value="ACP_syn_III_C"/>
    <property type="match status" value="1"/>
</dbReference>
<evidence type="ECO:0000256" key="2">
    <source>
        <dbReference type="ARBA" id="ARBA00022679"/>
    </source>
</evidence>
<evidence type="ECO:0000256" key="3">
    <source>
        <dbReference type="ARBA" id="ARBA00023315"/>
    </source>
</evidence>
<evidence type="ECO:0000259" key="4">
    <source>
        <dbReference type="Pfam" id="PF08541"/>
    </source>
</evidence>
<name>A0A1H7I3U8_STRJI</name>
<protein>
    <submittedName>
        <fullName evidence="6">3-oxoacyl-[acyl-carrier-protein] synthase-3</fullName>
    </submittedName>
</protein>
<feature type="domain" description="Beta-ketoacyl-[acyl-carrier-protein] synthase III N-terminal" evidence="5">
    <location>
        <begin position="108"/>
        <end position="179"/>
    </location>
</feature>
<dbReference type="SUPFAM" id="SSF53901">
    <property type="entry name" value="Thiolase-like"/>
    <property type="match status" value="1"/>
</dbReference>
<sequence length="361" mass="38412">MRVAKLYMAGIASYLPEPFPADRAVAMGLYDETEWKNSGWTGAAVAGAISAPEMAVGAARRALARSGHRADEVALLLHASAFDQGPDLWSPQHYVLRHALGTAVPAMEVRQGCNGALAGMELAHGYLSAGPDRVAALVTAADNFGTSRMDRWRYQSGVNTNRGSIFGDAGTAVVMSSREGFARVKAMNSTSLPEFEEMNRPAGPLFPPAVTLDGPIDLSGRLREFTRRFPDAAAAAKQALHNTRTELGLRTIAEAGLTPADIVRVTHVLSGGEEYIRSVLGPMGIDPGRGMLEFGRDVGHMSVNDHLAALTHLVETRQVAEGDHILMINNGVGVSVSAAVIEITCLPSWATGSPQPYEETK</sequence>
<accession>A0A1H7I3U8</accession>
<dbReference type="eggNOG" id="COG0332">
    <property type="taxonomic scope" value="Bacteria"/>
</dbReference>